<keyword evidence="2" id="KW-1003">Cell membrane</keyword>
<dbReference type="GO" id="GO:0005886">
    <property type="term" value="C:plasma membrane"/>
    <property type="evidence" value="ECO:0007669"/>
    <property type="project" value="UniProtKB-SubCell"/>
</dbReference>
<accession>A0A315EQD7</accession>
<feature type="transmembrane region" description="Helical" evidence="6">
    <location>
        <begin position="43"/>
        <end position="65"/>
    </location>
</feature>
<evidence type="ECO:0000256" key="1">
    <source>
        <dbReference type="ARBA" id="ARBA00004651"/>
    </source>
</evidence>
<dbReference type="PANTHER" id="PTHR30485:SF2">
    <property type="entry name" value="BLL0597 PROTEIN"/>
    <property type="match status" value="1"/>
</dbReference>
<keyword evidence="9" id="KW-1185">Reference proteome</keyword>
<feature type="transmembrane region" description="Helical" evidence="6">
    <location>
        <begin position="141"/>
        <end position="162"/>
    </location>
</feature>
<dbReference type="GO" id="GO:0009055">
    <property type="term" value="F:electron transfer activity"/>
    <property type="evidence" value="ECO:0007669"/>
    <property type="project" value="InterPro"/>
</dbReference>
<evidence type="ECO:0000256" key="5">
    <source>
        <dbReference type="ARBA" id="ARBA00023136"/>
    </source>
</evidence>
<dbReference type="SUPFAM" id="SSF81342">
    <property type="entry name" value="Transmembrane di-heme cytochromes"/>
    <property type="match status" value="1"/>
</dbReference>
<keyword evidence="4 6" id="KW-1133">Transmembrane helix</keyword>
<name>A0A315EQD7_9BURK</name>
<comment type="subcellular location">
    <subcellularLocation>
        <location evidence="1">Cell membrane</location>
        <topology evidence="1">Multi-pass membrane protein</topology>
    </subcellularLocation>
</comment>
<evidence type="ECO:0000256" key="4">
    <source>
        <dbReference type="ARBA" id="ARBA00022989"/>
    </source>
</evidence>
<dbReference type="InterPro" id="IPR016174">
    <property type="entry name" value="Di-haem_cyt_TM"/>
</dbReference>
<evidence type="ECO:0000313" key="8">
    <source>
        <dbReference type="EMBL" id="PUE59451.1"/>
    </source>
</evidence>
<evidence type="ECO:0000259" key="7">
    <source>
        <dbReference type="Pfam" id="PF01292"/>
    </source>
</evidence>
<evidence type="ECO:0000256" key="2">
    <source>
        <dbReference type="ARBA" id="ARBA00022475"/>
    </source>
</evidence>
<proteinExistence type="predicted"/>
<dbReference type="Pfam" id="PF01292">
    <property type="entry name" value="Ni_hydr_CYTB"/>
    <property type="match status" value="1"/>
</dbReference>
<comment type="caution">
    <text evidence="8">The sequence shown here is derived from an EMBL/GenBank/DDBJ whole genome shotgun (WGS) entry which is preliminary data.</text>
</comment>
<reference evidence="8 9" key="1">
    <citation type="submission" date="2017-04" db="EMBL/GenBank/DDBJ databases">
        <title>Unexpected and diverse lifestyles within the genus Limnohabitans.</title>
        <authorList>
            <person name="Kasalicky V."/>
            <person name="Mehrshad M."/>
            <person name="Andrei S.-A."/>
            <person name="Salcher M."/>
            <person name="Kratochvilova H."/>
            <person name="Simek K."/>
            <person name="Ghai R."/>
        </authorList>
    </citation>
    <scope>NUCLEOTIDE SEQUENCE [LARGE SCALE GENOMIC DNA]</scope>
    <source>
        <strain evidence="8 9">MWH-C5</strain>
    </source>
</reference>
<keyword evidence="3 6" id="KW-0812">Transmembrane</keyword>
<evidence type="ECO:0000313" key="9">
    <source>
        <dbReference type="Proteomes" id="UP000251341"/>
    </source>
</evidence>
<keyword evidence="5 6" id="KW-0472">Membrane</keyword>
<dbReference type="RefSeq" id="WP_108402102.1">
    <property type="nucleotide sequence ID" value="NZ_NESP01000001.1"/>
</dbReference>
<dbReference type="GO" id="GO:0020037">
    <property type="term" value="F:heme binding"/>
    <property type="evidence" value="ECO:0007669"/>
    <property type="project" value="TreeGrafter"/>
</dbReference>
<dbReference type="AlphaFoldDB" id="A0A315EQD7"/>
<gene>
    <name evidence="8" type="ORF">B9Z44_07635</name>
</gene>
<evidence type="ECO:0000256" key="3">
    <source>
        <dbReference type="ARBA" id="ARBA00022692"/>
    </source>
</evidence>
<dbReference type="Proteomes" id="UP000251341">
    <property type="component" value="Unassembled WGS sequence"/>
</dbReference>
<protein>
    <recommendedName>
        <fullName evidence="7">Cytochrome b561 bacterial/Ni-hydrogenase domain-containing protein</fullName>
    </recommendedName>
</protein>
<feature type="transmembrane region" description="Helical" evidence="6">
    <location>
        <begin position="97"/>
        <end position="121"/>
    </location>
</feature>
<sequence>MKPVVDLGTRMAHASMALAFLMSYVTSESEYWRLVHVYSGYSLAAVLAFRLVWGWVGPASARWGLLLRRVAMWRVWLNKLKQGEWLTRNFWVGASSWVLGAAVLFIYAFCTVAIASGWATYNELLGDGWLNDALQELHEGLGNAAMAVVCVHVGLVVMLRIWRGPQALRPMWRGYANTSGRG</sequence>
<dbReference type="Gene3D" id="1.20.950.20">
    <property type="entry name" value="Transmembrane di-heme cytochromes, Chain C"/>
    <property type="match status" value="1"/>
</dbReference>
<dbReference type="InterPro" id="IPR051542">
    <property type="entry name" value="Hydrogenase_cytochrome"/>
</dbReference>
<evidence type="ECO:0000256" key="6">
    <source>
        <dbReference type="SAM" id="Phobius"/>
    </source>
</evidence>
<organism evidence="8 9">
    <name type="scientific">Limnohabitans curvus</name>
    <dbReference type="NCBI Taxonomy" id="323423"/>
    <lineage>
        <taxon>Bacteria</taxon>
        <taxon>Pseudomonadati</taxon>
        <taxon>Pseudomonadota</taxon>
        <taxon>Betaproteobacteria</taxon>
        <taxon>Burkholderiales</taxon>
        <taxon>Comamonadaceae</taxon>
        <taxon>Limnohabitans</taxon>
    </lineage>
</organism>
<dbReference type="GO" id="GO:0022904">
    <property type="term" value="P:respiratory electron transport chain"/>
    <property type="evidence" value="ECO:0007669"/>
    <property type="project" value="InterPro"/>
</dbReference>
<dbReference type="EMBL" id="NESP01000001">
    <property type="protein sequence ID" value="PUE59451.1"/>
    <property type="molecule type" value="Genomic_DNA"/>
</dbReference>
<feature type="domain" description="Cytochrome b561 bacterial/Ni-hydrogenase" evidence="7">
    <location>
        <begin position="5"/>
        <end position="174"/>
    </location>
</feature>
<dbReference type="PANTHER" id="PTHR30485">
    <property type="entry name" value="NI/FE-HYDROGENASE 1 B-TYPE CYTOCHROME SUBUNIT"/>
    <property type="match status" value="1"/>
</dbReference>
<dbReference type="InterPro" id="IPR011577">
    <property type="entry name" value="Cyt_b561_bac/Ni-Hgenase"/>
</dbReference>